<dbReference type="EMBL" id="BMIG01000005">
    <property type="protein sequence ID" value="GGA96827.1"/>
    <property type="molecule type" value="Genomic_DNA"/>
</dbReference>
<evidence type="ECO:0008006" key="3">
    <source>
        <dbReference type="Google" id="ProtNLM"/>
    </source>
</evidence>
<comment type="caution">
    <text evidence="1">The sequence shown here is derived from an EMBL/GenBank/DDBJ whole genome shotgun (WGS) entry which is preliminary data.</text>
</comment>
<dbReference type="Proteomes" id="UP000620596">
    <property type="component" value="Unassembled WGS sequence"/>
</dbReference>
<name>A0A916SGV6_9BURK</name>
<keyword evidence="2" id="KW-1185">Reference proteome</keyword>
<reference evidence="1" key="1">
    <citation type="journal article" date="2014" name="Int. J. Syst. Evol. Microbiol.">
        <title>Complete genome sequence of Corynebacterium casei LMG S-19264T (=DSM 44701T), isolated from a smear-ripened cheese.</title>
        <authorList>
            <consortium name="US DOE Joint Genome Institute (JGI-PGF)"/>
            <person name="Walter F."/>
            <person name="Albersmeier A."/>
            <person name="Kalinowski J."/>
            <person name="Ruckert C."/>
        </authorList>
    </citation>
    <scope>NUCLEOTIDE SEQUENCE</scope>
    <source>
        <strain evidence="1">CGMCC 1.15322</strain>
    </source>
</reference>
<dbReference type="SUPFAM" id="SSF51735">
    <property type="entry name" value="NAD(P)-binding Rossmann-fold domains"/>
    <property type="match status" value="1"/>
</dbReference>
<dbReference type="PANTHER" id="PTHR14097">
    <property type="entry name" value="OXIDOREDUCTASE HTATIP2"/>
    <property type="match status" value="1"/>
</dbReference>
<dbReference type="InterPro" id="IPR036291">
    <property type="entry name" value="NAD(P)-bd_dom_sf"/>
</dbReference>
<evidence type="ECO:0000313" key="1">
    <source>
        <dbReference type="EMBL" id="GGA96827.1"/>
    </source>
</evidence>
<protein>
    <recommendedName>
        <fullName evidence="3">Nucleoside-diphosphate sugar epimerase</fullName>
    </recommendedName>
</protein>
<evidence type="ECO:0000313" key="2">
    <source>
        <dbReference type="Proteomes" id="UP000620596"/>
    </source>
</evidence>
<dbReference type="Gene3D" id="3.40.50.720">
    <property type="entry name" value="NAD(P)-binding Rossmann-like Domain"/>
    <property type="match status" value="1"/>
</dbReference>
<gene>
    <name evidence="1" type="ORF">GCM10011496_17350</name>
</gene>
<proteinExistence type="predicted"/>
<accession>A0A916SGV6</accession>
<dbReference type="PANTHER" id="PTHR14097:SF7">
    <property type="entry name" value="OXIDOREDUCTASE HTATIP2"/>
    <property type="match status" value="1"/>
</dbReference>
<dbReference type="AlphaFoldDB" id="A0A916SGV6"/>
<organism evidence="1 2">
    <name type="scientific">Polaromonas eurypsychrophila</name>
    <dbReference type="NCBI Taxonomy" id="1614635"/>
    <lineage>
        <taxon>Bacteria</taxon>
        <taxon>Pseudomonadati</taxon>
        <taxon>Pseudomonadota</taxon>
        <taxon>Betaproteobacteria</taxon>
        <taxon>Burkholderiales</taxon>
        <taxon>Comamonadaceae</taxon>
        <taxon>Polaromonas</taxon>
    </lineage>
</organism>
<dbReference type="RefSeq" id="WP_229676262.1">
    <property type="nucleotide sequence ID" value="NZ_BMIG01000005.1"/>
</dbReference>
<reference evidence="1" key="2">
    <citation type="submission" date="2020-09" db="EMBL/GenBank/DDBJ databases">
        <authorList>
            <person name="Sun Q."/>
            <person name="Zhou Y."/>
        </authorList>
    </citation>
    <scope>NUCLEOTIDE SEQUENCE</scope>
    <source>
        <strain evidence="1">CGMCC 1.15322</strain>
    </source>
</reference>
<sequence>MSHLAEDFATFQAPAANEVFIALGTTIKVAGSQQAFRAVDFDAVLAVARSARAAGARRLGIVSAMGADAKSSVFYNRVKGEMESAVSRLGYDSVVLARPSLLSGDRSILGQARRSAEKFAATTMRLLRPVTPANYRAIAAADVAAALVRTLQNTPSGQRVLLSGEMQPRG</sequence>